<sequence length="300" mass="34721">MNNLENQGGVNKSGINWFPGHMAKARREISERMKVIDIVIELVDSRAPYSSKNPMLNDIINQKPRLIVLTKKDMSDDEKTKQWVHYYESIGYQAMSVNLKNFNEYQKIIEKCRKVLKPKMDKEKARGIKPRAIRAMVLGIPNVGKSTFINKLANRKATVTGNKPGVTKAQQIIRVAKDFELFDTPGVLWPKFEDEHIARNIALLGSIKQDILPLDDLFVYVMTYLTKYYPDLLKERYGLEIDLDDSDWLLKAFDHIAQKRKIKLLRGETDYDRVIQLVFSEIYDGSIGKVTWEDYTCVKD</sequence>
<keyword evidence="8" id="KW-1185">Reference proteome</keyword>
<name>E7GDN1_9FIRM</name>
<evidence type="ECO:0000313" key="7">
    <source>
        <dbReference type="EMBL" id="EFW03888.1"/>
    </source>
</evidence>
<evidence type="ECO:0000313" key="8">
    <source>
        <dbReference type="Proteomes" id="UP000003157"/>
    </source>
</evidence>
<gene>
    <name evidence="7" type="ORF">HMPREF9488_02874</name>
</gene>
<dbReference type="AlphaFoldDB" id="E7GDN1"/>
<proteinExistence type="inferred from homology"/>
<comment type="subcellular location">
    <subcellularLocation>
        <location evidence="4">Cytoplasm</location>
    </subcellularLocation>
</comment>
<dbReference type="Pfam" id="PF01926">
    <property type="entry name" value="MMR_HSR1"/>
    <property type="match status" value="1"/>
</dbReference>
<dbReference type="PIRSF" id="PIRSF006230">
    <property type="entry name" value="MG442"/>
    <property type="match status" value="1"/>
</dbReference>
<dbReference type="SUPFAM" id="SSF52540">
    <property type="entry name" value="P-loop containing nucleoside triphosphate hydrolases"/>
    <property type="match status" value="1"/>
</dbReference>
<dbReference type="Gene3D" id="3.40.50.300">
    <property type="entry name" value="P-loop containing nucleotide triphosphate hydrolases"/>
    <property type="match status" value="1"/>
</dbReference>
<dbReference type="InterPro" id="IPR023179">
    <property type="entry name" value="GTP-bd_ortho_bundle_sf"/>
</dbReference>
<dbReference type="InterPro" id="IPR016478">
    <property type="entry name" value="GTPase_MTG1"/>
</dbReference>
<dbReference type="GO" id="GO:0005737">
    <property type="term" value="C:cytoplasm"/>
    <property type="evidence" value="ECO:0007669"/>
    <property type="project" value="UniProtKB-SubCell"/>
</dbReference>
<organism evidence="7 8">
    <name type="scientific">Coprobacillus cateniformis</name>
    <dbReference type="NCBI Taxonomy" id="100884"/>
    <lineage>
        <taxon>Bacteria</taxon>
        <taxon>Bacillati</taxon>
        <taxon>Bacillota</taxon>
        <taxon>Erysipelotrichia</taxon>
        <taxon>Erysipelotrichales</taxon>
        <taxon>Coprobacillaceae</taxon>
        <taxon>Coprobacillus</taxon>
    </lineage>
</organism>
<accession>E7GDN1</accession>
<evidence type="ECO:0000256" key="2">
    <source>
        <dbReference type="ARBA" id="ARBA00022741"/>
    </source>
</evidence>
<evidence type="ECO:0000256" key="3">
    <source>
        <dbReference type="ARBA" id="ARBA00023134"/>
    </source>
</evidence>
<comment type="function">
    <text evidence="4">Required for a late step of 50S ribosomal subunit assembly. Has GTPase activity.</text>
</comment>
<evidence type="ECO:0000256" key="4">
    <source>
        <dbReference type="PIRNR" id="PIRNR006230"/>
    </source>
</evidence>
<protein>
    <recommendedName>
        <fullName evidence="1 4">Ribosome biogenesis GTPase A</fullName>
    </recommendedName>
</protein>
<keyword evidence="2 4" id="KW-0547">Nucleotide-binding</keyword>
<evidence type="ECO:0000259" key="6">
    <source>
        <dbReference type="Pfam" id="PF01926"/>
    </source>
</evidence>
<dbReference type="GO" id="GO:0005525">
    <property type="term" value="F:GTP binding"/>
    <property type="evidence" value="ECO:0007669"/>
    <property type="project" value="UniProtKB-KW"/>
</dbReference>
<dbReference type="InterPro" id="IPR019991">
    <property type="entry name" value="GTP-bd_ribosome_bgen"/>
</dbReference>
<feature type="binding site" evidence="5">
    <location>
        <begin position="142"/>
        <end position="147"/>
    </location>
    <ligand>
        <name>GTP</name>
        <dbReference type="ChEBI" id="CHEBI:37565"/>
    </ligand>
</feature>
<evidence type="ECO:0000256" key="5">
    <source>
        <dbReference type="PIRSR" id="PIRSR006230-1"/>
    </source>
</evidence>
<dbReference type="NCBIfam" id="TIGR03596">
    <property type="entry name" value="GTPase_YlqF"/>
    <property type="match status" value="1"/>
</dbReference>
<dbReference type="HOGENOM" id="CLU_011106_1_0_9"/>
<dbReference type="GeneID" id="78228445"/>
<reference evidence="7 8" key="1">
    <citation type="submission" date="2010-12" db="EMBL/GenBank/DDBJ databases">
        <title>The Genome Sequence of Coprobacillus sp. strain 29_1.</title>
        <authorList>
            <consortium name="The Broad Institute Genome Sequencing Platform"/>
            <person name="Earl A."/>
            <person name="Ward D."/>
            <person name="Feldgarden M."/>
            <person name="Gevers D."/>
            <person name="Daigneault M."/>
            <person name="Sibley C.D."/>
            <person name="White A."/>
            <person name="Strauss J."/>
            <person name="Allen-Vercoe E."/>
            <person name="Young S.K."/>
            <person name="Zeng Q."/>
            <person name="Gargeya S."/>
            <person name="Fitzgerald M."/>
            <person name="Haas B."/>
            <person name="Abouelleil A."/>
            <person name="Alvarado L."/>
            <person name="Arachchi H.M."/>
            <person name="Berlin A."/>
            <person name="Brown A."/>
            <person name="Chapman S.B."/>
            <person name="Chen Z."/>
            <person name="Dunbar C."/>
            <person name="Freedman E."/>
            <person name="Gearin G."/>
            <person name="Gellesch M."/>
            <person name="Goldberg J."/>
            <person name="Griggs A."/>
            <person name="Gujja S."/>
            <person name="Heilman E."/>
            <person name="Heiman D."/>
            <person name="Howarth C."/>
            <person name="Larson L."/>
            <person name="Lui A."/>
            <person name="MacDonald P.J.P."/>
            <person name="Mehta T."/>
            <person name="Montmayeur A."/>
            <person name="Murphy C."/>
            <person name="Neiman D."/>
            <person name="Pearson M."/>
            <person name="Priest M."/>
            <person name="Roberts A."/>
            <person name="Saif S."/>
            <person name="Shea T."/>
            <person name="Shenoy N."/>
            <person name="Sisk P."/>
            <person name="Stolte C."/>
            <person name="Sykes S."/>
            <person name="White J."/>
            <person name="Yandava C."/>
            <person name="Nusbaum C."/>
            <person name="Birren B."/>
        </authorList>
    </citation>
    <scope>NUCLEOTIDE SEQUENCE [LARGE SCALE GENOMIC DNA]</scope>
    <source>
        <strain evidence="7 8">29_1</strain>
    </source>
</reference>
<dbReference type="InterPro" id="IPR027417">
    <property type="entry name" value="P-loop_NTPase"/>
</dbReference>
<dbReference type="RefSeq" id="WP_008789961.1">
    <property type="nucleotide sequence ID" value="NZ_AKCB01000001.1"/>
</dbReference>
<dbReference type="eggNOG" id="COG1161">
    <property type="taxonomic scope" value="Bacteria"/>
</dbReference>
<dbReference type="Gene3D" id="1.10.1580.10">
    <property type="match status" value="1"/>
</dbReference>
<feature type="domain" description="G" evidence="6">
    <location>
        <begin position="135"/>
        <end position="201"/>
    </location>
</feature>
<dbReference type="InterPro" id="IPR006073">
    <property type="entry name" value="GTP-bd"/>
</dbReference>
<comment type="caution">
    <text evidence="7">The sequence shown here is derived from an EMBL/GenBank/DDBJ whole genome shotgun (WGS) entry which is preliminary data.</text>
</comment>
<dbReference type="PANTHER" id="PTHR45782:SF4">
    <property type="entry name" value="MITOCHONDRIAL RIBOSOME-ASSOCIATED GTPASE 1"/>
    <property type="match status" value="1"/>
</dbReference>
<comment type="similarity">
    <text evidence="4">Belongs to the TRAFAC class YlqF/YawG GTPase family. MTG1 subfamily.</text>
</comment>
<dbReference type="CDD" id="cd01856">
    <property type="entry name" value="YlqF"/>
    <property type="match status" value="1"/>
</dbReference>
<keyword evidence="3 4" id="KW-0342">GTP-binding</keyword>
<keyword evidence="4" id="KW-0963">Cytoplasm</keyword>
<dbReference type="FunFam" id="3.40.50.300:FF:000590">
    <property type="entry name" value="Ribosome biogenesis GTPase A"/>
    <property type="match status" value="1"/>
</dbReference>
<dbReference type="GO" id="GO:0003924">
    <property type="term" value="F:GTPase activity"/>
    <property type="evidence" value="ECO:0007669"/>
    <property type="project" value="TreeGrafter"/>
</dbReference>
<dbReference type="PANTHER" id="PTHR45782">
    <property type="entry name" value="MITOCHONDRIAL RIBOSOME-ASSOCIATED GTPASE 1"/>
    <property type="match status" value="1"/>
</dbReference>
<dbReference type="EMBL" id="ADKX01000042">
    <property type="protein sequence ID" value="EFW03888.1"/>
    <property type="molecule type" value="Genomic_DNA"/>
</dbReference>
<evidence type="ECO:0000256" key="1">
    <source>
        <dbReference type="ARBA" id="ARBA00014898"/>
    </source>
</evidence>
<dbReference type="OrthoDB" id="9779790at2"/>
<feature type="binding site" evidence="5">
    <location>
        <position position="186"/>
    </location>
    <ligand>
        <name>GTP</name>
        <dbReference type="ChEBI" id="CHEBI:37565"/>
    </ligand>
</feature>
<dbReference type="STRING" id="100884.GCA_000269565_00538"/>
<dbReference type="GO" id="GO:0006412">
    <property type="term" value="P:translation"/>
    <property type="evidence" value="ECO:0007669"/>
    <property type="project" value="TreeGrafter"/>
</dbReference>
<dbReference type="Proteomes" id="UP000003157">
    <property type="component" value="Unassembled WGS sequence"/>
</dbReference>